<evidence type="ECO:0000313" key="8">
    <source>
        <dbReference type="EMBL" id="MBE0465478.1"/>
    </source>
</evidence>
<dbReference type="PANTHER" id="PTHR42769:SF3">
    <property type="entry name" value="SUPEROXIDE DISMUTASE [FE] 2, CHLOROPLASTIC"/>
    <property type="match status" value="1"/>
</dbReference>
<dbReference type="Gene3D" id="1.10.287.990">
    <property type="entry name" value="Fe,Mn superoxide dismutase (SOD) domain"/>
    <property type="match status" value="1"/>
</dbReference>
<dbReference type="Proteomes" id="UP001645038">
    <property type="component" value="Unassembled WGS sequence"/>
</dbReference>
<dbReference type="PROSITE" id="PS00088">
    <property type="entry name" value="SOD_MN"/>
    <property type="match status" value="1"/>
</dbReference>
<dbReference type="SUPFAM" id="SSF46609">
    <property type="entry name" value="Fe,Mn superoxide dismutase (SOD), N-terminal domain"/>
    <property type="match status" value="1"/>
</dbReference>
<evidence type="ECO:0000259" key="7">
    <source>
        <dbReference type="Pfam" id="PF02777"/>
    </source>
</evidence>
<feature type="domain" description="Manganese/iron superoxide dismutase C-terminal" evidence="7">
    <location>
        <begin position="92"/>
        <end position="192"/>
    </location>
</feature>
<name>A0ABR9G3Q8_9GAMM</name>
<dbReference type="PIRSF" id="PIRSF000349">
    <property type="entry name" value="SODismutase"/>
    <property type="match status" value="1"/>
</dbReference>
<protein>
    <recommendedName>
        <fullName evidence="5">Superoxide dismutase</fullName>
        <ecNumber evidence="5">1.15.1.1</ecNumber>
    </recommendedName>
</protein>
<dbReference type="InterPro" id="IPR019832">
    <property type="entry name" value="Mn/Fe_SOD_C"/>
</dbReference>
<accession>A0ABR9G3Q8</accession>
<dbReference type="InterPro" id="IPR019831">
    <property type="entry name" value="Mn/Fe_SOD_N"/>
</dbReference>
<evidence type="ECO:0000313" key="9">
    <source>
        <dbReference type="Proteomes" id="UP001645038"/>
    </source>
</evidence>
<proteinExistence type="inferred from homology"/>
<evidence type="ECO:0000256" key="5">
    <source>
        <dbReference type="RuleBase" id="RU000414"/>
    </source>
</evidence>
<comment type="similarity">
    <text evidence="1 5">Belongs to the iron/manganese superoxide dismutase family.</text>
</comment>
<dbReference type="PANTHER" id="PTHR42769">
    <property type="entry name" value="SUPEROXIDE DISMUTASE"/>
    <property type="match status" value="1"/>
</dbReference>
<dbReference type="Pfam" id="PF02777">
    <property type="entry name" value="Sod_Fe_C"/>
    <property type="match status" value="1"/>
</dbReference>
<evidence type="ECO:0000256" key="3">
    <source>
        <dbReference type="ARBA" id="ARBA00023002"/>
    </source>
</evidence>
<reference evidence="8 9" key="1">
    <citation type="submission" date="2020-07" db="EMBL/GenBank/DDBJ databases">
        <title>Halophilic bacteria isolated from french cheeses.</title>
        <authorList>
            <person name="Kothe C.I."/>
            <person name="Farah-Kraiem B."/>
            <person name="Renault P."/>
            <person name="Dridi B."/>
        </authorList>
    </citation>
    <scope>NUCLEOTIDE SEQUENCE [LARGE SCALE GENOMIC DNA]</scope>
    <source>
        <strain evidence="8 9">FME20</strain>
    </source>
</reference>
<dbReference type="Pfam" id="PF00081">
    <property type="entry name" value="Sod_Fe_N"/>
    <property type="match status" value="1"/>
</dbReference>
<evidence type="ECO:0000256" key="2">
    <source>
        <dbReference type="ARBA" id="ARBA00022723"/>
    </source>
</evidence>
<dbReference type="InterPro" id="IPR036324">
    <property type="entry name" value="Mn/Fe_SOD_N_sf"/>
</dbReference>
<dbReference type="InterPro" id="IPR001189">
    <property type="entry name" value="Mn/Fe_SOD"/>
</dbReference>
<dbReference type="EC" id="1.15.1.1" evidence="5"/>
<evidence type="ECO:0000259" key="6">
    <source>
        <dbReference type="Pfam" id="PF00081"/>
    </source>
</evidence>
<feature type="domain" description="Manganese/iron superoxide dismutase N-terminal" evidence="6">
    <location>
        <begin position="3"/>
        <end position="85"/>
    </location>
</feature>
<dbReference type="InterPro" id="IPR019833">
    <property type="entry name" value="Mn/Fe_SOD_BS"/>
</dbReference>
<comment type="caution">
    <text evidence="8">The sequence shown here is derived from an EMBL/GenBank/DDBJ whole genome shotgun (WGS) entry which is preliminary data.</text>
</comment>
<organism evidence="8 9">
    <name type="scientific">Halomonas colorata</name>
    <dbReference type="NCBI Taxonomy" id="2742615"/>
    <lineage>
        <taxon>Bacteria</taxon>
        <taxon>Pseudomonadati</taxon>
        <taxon>Pseudomonadota</taxon>
        <taxon>Gammaproteobacteria</taxon>
        <taxon>Oceanospirillales</taxon>
        <taxon>Halomonadaceae</taxon>
        <taxon>Halomonas</taxon>
    </lineage>
</organism>
<dbReference type="SUPFAM" id="SSF54719">
    <property type="entry name" value="Fe,Mn superoxide dismutase (SOD), C-terminal domain"/>
    <property type="match status" value="1"/>
</dbReference>
<dbReference type="EMBL" id="RRZB01000102">
    <property type="protein sequence ID" value="MBE0465478.1"/>
    <property type="molecule type" value="Genomic_DNA"/>
</dbReference>
<comment type="catalytic activity">
    <reaction evidence="4 5">
        <text>2 superoxide + 2 H(+) = H2O2 + O2</text>
        <dbReference type="Rhea" id="RHEA:20696"/>
        <dbReference type="ChEBI" id="CHEBI:15378"/>
        <dbReference type="ChEBI" id="CHEBI:15379"/>
        <dbReference type="ChEBI" id="CHEBI:16240"/>
        <dbReference type="ChEBI" id="CHEBI:18421"/>
        <dbReference type="EC" id="1.15.1.1"/>
    </reaction>
</comment>
<comment type="function">
    <text evidence="5">Destroys radicals which are normally produced within the cells and which are toxic to biological systems.</text>
</comment>
<dbReference type="Gene3D" id="3.55.40.20">
    <property type="entry name" value="Iron/manganese superoxide dismutase, C-terminal domain"/>
    <property type="match status" value="1"/>
</dbReference>
<evidence type="ECO:0000256" key="1">
    <source>
        <dbReference type="ARBA" id="ARBA00008714"/>
    </source>
</evidence>
<sequence>MAFLLPELPYDRSALAPHMSLETLDYHYGKHHNTYVTKANEAIKNTADASLSNADLPELMIREREGFLFNQAAQIWNHTFFWHCLTPGGSSPTGDLIRELDRYFGSLEEFKQQFSDAAQKVFGAGWTWLVIDGNSLKIVNTPNAENPLLNGQTPLLTVDMWEHAYYIDHRNAKPNFLESFWALADFEKVARRLNN</sequence>
<evidence type="ECO:0000256" key="4">
    <source>
        <dbReference type="ARBA" id="ARBA00049204"/>
    </source>
</evidence>
<dbReference type="RefSeq" id="WP_192539894.1">
    <property type="nucleotide sequence ID" value="NZ_JABUZA010000063.1"/>
</dbReference>
<dbReference type="InterPro" id="IPR036314">
    <property type="entry name" value="SOD_C_sf"/>
</dbReference>
<keyword evidence="2 5" id="KW-0479">Metal-binding</keyword>
<keyword evidence="9" id="KW-1185">Reference proteome</keyword>
<gene>
    <name evidence="8" type="ORF">EI547_18845</name>
</gene>
<keyword evidence="3 5" id="KW-0560">Oxidoreductase</keyword>
<dbReference type="PRINTS" id="PR01703">
    <property type="entry name" value="MNSODISMTASE"/>
</dbReference>